<dbReference type="GO" id="GO:0005524">
    <property type="term" value="F:ATP binding"/>
    <property type="evidence" value="ECO:0007669"/>
    <property type="project" value="InterPro"/>
</dbReference>
<dbReference type="InterPro" id="IPR000719">
    <property type="entry name" value="Prot_kinase_dom"/>
</dbReference>
<reference evidence="4" key="1">
    <citation type="journal article" date="2014" name="Genome Biol. Evol.">
        <title>Pangenome evidence for extensive interdomain horizontal transfer affecting lineage core and shell genes in uncultured planktonic thaumarchaeota and euryarchaeota.</title>
        <authorList>
            <person name="Deschamps P."/>
            <person name="Zivanovic Y."/>
            <person name="Moreira D."/>
            <person name="Rodriguez-Valera F."/>
            <person name="Lopez-Garcia P."/>
        </authorList>
    </citation>
    <scope>NUCLEOTIDE SEQUENCE</scope>
</reference>
<proteinExistence type="inferred from homology"/>
<name>A0A075GDG3_9ARCH</name>
<dbReference type="CDD" id="cd05121">
    <property type="entry name" value="ABC1_ADCK3-like"/>
    <property type="match status" value="1"/>
</dbReference>
<keyword evidence="2" id="KW-1133">Transmembrane helix</keyword>
<evidence type="ECO:0000313" key="4">
    <source>
        <dbReference type="EMBL" id="AIF01654.1"/>
    </source>
</evidence>
<keyword evidence="2" id="KW-0472">Membrane</keyword>
<evidence type="ECO:0000256" key="1">
    <source>
        <dbReference type="ARBA" id="ARBA00009670"/>
    </source>
</evidence>
<dbReference type="AlphaFoldDB" id="A0A075GDG3"/>
<dbReference type="GO" id="GO:0004672">
    <property type="term" value="F:protein kinase activity"/>
    <property type="evidence" value="ECO:0007669"/>
    <property type="project" value="InterPro"/>
</dbReference>
<dbReference type="InterPro" id="IPR011009">
    <property type="entry name" value="Kinase-like_dom_sf"/>
</dbReference>
<evidence type="ECO:0000256" key="2">
    <source>
        <dbReference type="SAM" id="Phobius"/>
    </source>
</evidence>
<dbReference type="PANTHER" id="PTHR10566">
    <property type="entry name" value="CHAPERONE-ACTIVITY OF BC1 COMPLEX CABC1 -RELATED"/>
    <property type="match status" value="1"/>
</dbReference>
<organism evidence="4">
    <name type="scientific">uncultured marine thaumarchaeote KM3_14_C04</name>
    <dbReference type="NCBI Taxonomy" id="1456014"/>
    <lineage>
        <taxon>Archaea</taxon>
        <taxon>Nitrososphaerota</taxon>
        <taxon>environmental samples</taxon>
    </lineage>
</organism>
<dbReference type="InterPro" id="IPR050154">
    <property type="entry name" value="UbiB_kinase"/>
</dbReference>
<dbReference type="PROSITE" id="PS50011">
    <property type="entry name" value="PROTEIN_KINASE_DOM"/>
    <property type="match status" value="1"/>
</dbReference>
<feature type="transmembrane region" description="Helical" evidence="2">
    <location>
        <begin position="265"/>
        <end position="284"/>
    </location>
</feature>
<evidence type="ECO:0000259" key="3">
    <source>
        <dbReference type="PROSITE" id="PS50011"/>
    </source>
</evidence>
<dbReference type="SUPFAM" id="SSF56112">
    <property type="entry name" value="Protein kinase-like (PK-like)"/>
    <property type="match status" value="1"/>
</dbReference>
<comment type="similarity">
    <text evidence="1">Belongs to the protein kinase superfamily. ADCK protein kinase family.</text>
</comment>
<dbReference type="PANTHER" id="PTHR10566:SF113">
    <property type="entry name" value="PROTEIN ACTIVITY OF BC1 COMPLEX KINASE 7, CHLOROPLASTIC"/>
    <property type="match status" value="1"/>
</dbReference>
<feature type="transmembrane region" description="Helical" evidence="2">
    <location>
        <begin position="290"/>
        <end position="308"/>
    </location>
</feature>
<dbReference type="InterPro" id="IPR004147">
    <property type="entry name" value="ABC1_dom"/>
</dbReference>
<keyword evidence="2" id="KW-0812">Transmembrane</keyword>
<dbReference type="Pfam" id="PF03109">
    <property type="entry name" value="ABC1"/>
    <property type="match status" value="1"/>
</dbReference>
<sequence length="311" mass="35649">MEAYDNVVIPEVHDDYSTKNVLTMEYIPGIKITNIEELDKKGIDRQKLVIDVHKVFFTMLLRHSIFHADPHPGNISVRDDGTLILYDFGMVGRLNDETRLRLVRLYLALVEKNPPRTVNAMDELGMLAPDFNREVIEQGINMSIKSMYGKKPDEMEVEALMSLANRTMSKFPFKLPKHLALYLRMSTIIEGIYHTHKVDFKFIKVLRQILEEESLIKDAYIEEIKHSFKRFAKTLDDTLTIAPEIKKFMDENRVLQQKNRRGSNTLLSGSILSGAVFFGSAFLFQSNETLGMIGMIVSAVIMGIFVASRNR</sequence>
<accession>A0A075GDG3</accession>
<feature type="domain" description="Protein kinase" evidence="3">
    <location>
        <begin position="1"/>
        <end position="229"/>
    </location>
</feature>
<dbReference type="EMBL" id="KF900627">
    <property type="protein sequence ID" value="AIF01654.1"/>
    <property type="molecule type" value="Genomic_DNA"/>
</dbReference>
<protein>
    <recommendedName>
        <fullName evidence="3">Protein kinase domain-containing protein</fullName>
    </recommendedName>
</protein>
<dbReference type="Gene3D" id="1.10.510.10">
    <property type="entry name" value="Transferase(Phosphotransferase) domain 1"/>
    <property type="match status" value="1"/>
</dbReference>